<dbReference type="Pfam" id="PF00480">
    <property type="entry name" value="ROK"/>
    <property type="match status" value="1"/>
</dbReference>
<evidence type="ECO:0000313" key="3">
    <source>
        <dbReference type="Proteomes" id="UP000002318"/>
    </source>
</evidence>
<name>E1R4A5_SEDSS</name>
<proteinExistence type="inferred from homology"/>
<dbReference type="CDD" id="cd00090">
    <property type="entry name" value="HTH_ARSR"/>
    <property type="match status" value="1"/>
</dbReference>
<dbReference type="OrthoDB" id="369851at2"/>
<dbReference type="Gene3D" id="1.10.10.10">
    <property type="entry name" value="Winged helix-like DNA-binding domain superfamily/Winged helix DNA-binding domain"/>
    <property type="match status" value="1"/>
</dbReference>
<dbReference type="PANTHER" id="PTHR18964:SF149">
    <property type="entry name" value="BIFUNCTIONAL UDP-N-ACETYLGLUCOSAMINE 2-EPIMERASE_N-ACETYLMANNOSAMINE KINASE"/>
    <property type="match status" value="1"/>
</dbReference>
<dbReference type="InterPro" id="IPR011991">
    <property type="entry name" value="ArsR-like_HTH"/>
</dbReference>
<gene>
    <name evidence="2" type="ordered locus">Spirs_1400</name>
</gene>
<dbReference type="InterPro" id="IPR036390">
    <property type="entry name" value="WH_DNA-bd_sf"/>
</dbReference>
<dbReference type="SUPFAM" id="SSF46785">
    <property type="entry name" value="Winged helix' DNA-binding domain"/>
    <property type="match status" value="1"/>
</dbReference>
<organism evidence="2 3">
    <name type="scientific">Sediminispirochaeta smaragdinae (strain DSM 11293 / JCM 15392 / SEBR 4228)</name>
    <name type="common">Spirochaeta smaragdinae</name>
    <dbReference type="NCBI Taxonomy" id="573413"/>
    <lineage>
        <taxon>Bacteria</taxon>
        <taxon>Pseudomonadati</taxon>
        <taxon>Spirochaetota</taxon>
        <taxon>Spirochaetia</taxon>
        <taxon>Spirochaetales</taxon>
        <taxon>Spirochaetaceae</taxon>
        <taxon>Sediminispirochaeta</taxon>
    </lineage>
</organism>
<dbReference type="InterPro" id="IPR036388">
    <property type="entry name" value="WH-like_DNA-bd_sf"/>
</dbReference>
<evidence type="ECO:0000256" key="1">
    <source>
        <dbReference type="ARBA" id="ARBA00006479"/>
    </source>
</evidence>
<accession>E1R4A5</accession>
<dbReference type="InterPro" id="IPR043129">
    <property type="entry name" value="ATPase_NBD"/>
</dbReference>
<dbReference type="SUPFAM" id="SSF53067">
    <property type="entry name" value="Actin-like ATPase domain"/>
    <property type="match status" value="1"/>
</dbReference>
<dbReference type="eggNOG" id="COG1940">
    <property type="taxonomic scope" value="Bacteria"/>
</dbReference>
<dbReference type="PANTHER" id="PTHR18964">
    <property type="entry name" value="ROK (REPRESSOR, ORF, KINASE) FAMILY"/>
    <property type="match status" value="1"/>
</dbReference>
<dbReference type="RefSeq" id="WP_013253991.1">
    <property type="nucleotide sequence ID" value="NC_014364.1"/>
</dbReference>
<dbReference type="Pfam" id="PF13412">
    <property type="entry name" value="HTH_24"/>
    <property type="match status" value="1"/>
</dbReference>
<keyword evidence="3" id="KW-1185">Reference proteome</keyword>
<dbReference type="AlphaFoldDB" id="E1R4A5"/>
<comment type="similarity">
    <text evidence="1">Belongs to the ROK (NagC/XylR) family.</text>
</comment>
<dbReference type="GO" id="GO:0006355">
    <property type="term" value="P:regulation of DNA-templated transcription"/>
    <property type="evidence" value="ECO:0007669"/>
    <property type="project" value="UniProtKB-ARBA"/>
</dbReference>
<dbReference type="KEGG" id="ssm:Spirs_1400"/>
<dbReference type="InterPro" id="IPR000600">
    <property type="entry name" value="ROK"/>
</dbReference>
<dbReference type="Gene3D" id="3.30.420.40">
    <property type="match status" value="2"/>
</dbReference>
<dbReference type="EMBL" id="CP002116">
    <property type="protein sequence ID" value="ADK80527.1"/>
    <property type="molecule type" value="Genomic_DNA"/>
</dbReference>
<dbReference type="STRING" id="573413.Spirs_1400"/>
<evidence type="ECO:0000313" key="2">
    <source>
        <dbReference type="EMBL" id="ADK80527.1"/>
    </source>
</evidence>
<dbReference type="Proteomes" id="UP000002318">
    <property type="component" value="Chromosome"/>
</dbReference>
<protein>
    <submittedName>
        <fullName evidence="2">ROK family protein</fullName>
    </submittedName>
</protein>
<sequence>MKIVGNSKYQKAANGSLILNYLRKQGGTSRSRIAEELGLQPSTVTYIMNRLLQAGLVRESSGIGGNGSGRKAIRIELNNDYGTVIGLDLQADYYNAVVTDIGGRVVGSFHREYDGEAKTFERRFASVLKEVRESVRGEGPVLGAGVAIPGVVDPSGPIIEECWTHNLQHHNLGPFLEENFSFPIVVENDANCCAWKNLWYEGSGDHDSFIYLLPRFHRSELLPENYPSVGIGMGLVYNGEIYQGFTHRAGEYRSLFFRQEEKVPGQLSLSLAEMRLVASDRTVRRKLVVELLGTLILIMHITNPRALFIGGDLAGEQDLVAGVLEGEFAPQWRRLSANGVRIEVLDDAAYDAATGAAAAMLNTLYAIPQVGNGEQNVRIWNSLLTNLIDQ</sequence>
<dbReference type="HOGENOM" id="CLU_036604_13_5_12"/>
<reference evidence="2 3" key="1">
    <citation type="journal article" date="2010" name="Stand. Genomic Sci.">
        <title>Complete genome sequence of Spirochaeta smaragdinae type strain (SEBR 4228).</title>
        <authorList>
            <person name="Mavromatis K."/>
            <person name="Yasawong M."/>
            <person name="Chertkov O."/>
            <person name="Lapidus A."/>
            <person name="Lucas S."/>
            <person name="Nolan M."/>
            <person name="Del Rio T.G."/>
            <person name="Tice H."/>
            <person name="Cheng J.F."/>
            <person name="Pitluck S."/>
            <person name="Liolios K."/>
            <person name="Ivanova N."/>
            <person name="Tapia R."/>
            <person name="Han C."/>
            <person name="Bruce D."/>
            <person name="Goodwin L."/>
            <person name="Pati A."/>
            <person name="Chen A."/>
            <person name="Palaniappan K."/>
            <person name="Land M."/>
            <person name="Hauser L."/>
            <person name="Chang Y.J."/>
            <person name="Jeffries C.D."/>
            <person name="Detter J.C."/>
            <person name="Rohde M."/>
            <person name="Brambilla E."/>
            <person name="Spring S."/>
            <person name="Goker M."/>
            <person name="Sikorski J."/>
            <person name="Woyke T."/>
            <person name="Bristow J."/>
            <person name="Eisen J.A."/>
            <person name="Markowitz V."/>
            <person name="Hugenholtz P."/>
            <person name="Klenk H.P."/>
            <person name="Kyrpides N.C."/>
        </authorList>
    </citation>
    <scope>NUCLEOTIDE SEQUENCE [LARGE SCALE GENOMIC DNA]</scope>
    <source>
        <strain evidence="3">DSM 11293 / JCM 15392 / SEBR 4228</strain>
    </source>
</reference>